<gene>
    <name evidence="1" type="ORF">GBAR_LOCUS23234</name>
</gene>
<dbReference type="AlphaFoldDB" id="A0AA35T7P4"/>
<keyword evidence="2" id="KW-1185">Reference proteome</keyword>
<reference evidence="1" key="1">
    <citation type="submission" date="2023-03" db="EMBL/GenBank/DDBJ databases">
        <authorList>
            <person name="Steffen K."/>
            <person name="Cardenas P."/>
        </authorList>
    </citation>
    <scope>NUCLEOTIDE SEQUENCE</scope>
</reference>
<dbReference type="GO" id="GO:0006390">
    <property type="term" value="P:mitochondrial transcription"/>
    <property type="evidence" value="ECO:0007669"/>
    <property type="project" value="TreeGrafter"/>
</dbReference>
<organism evidence="1 2">
    <name type="scientific">Geodia barretti</name>
    <name type="common">Barrett's horny sponge</name>
    <dbReference type="NCBI Taxonomy" id="519541"/>
    <lineage>
        <taxon>Eukaryota</taxon>
        <taxon>Metazoa</taxon>
        <taxon>Porifera</taxon>
        <taxon>Demospongiae</taxon>
        <taxon>Heteroscleromorpha</taxon>
        <taxon>Tetractinellida</taxon>
        <taxon>Astrophorina</taxon>
        <taxon>Geodiidae</taxon>
        <taxon>Geodia</taxon>
    </lineage>
</organism>
<evidence type="ECO:0000313" key="1">
    <source>
        <dbReference type="EMBL" id="CAI8041871.1"/>
    </source>
</evidence>
<dbReference type="InterPro" id="IPR002092">
    <property type="entry name" value="DNA-dir_Rpol_phage-type"/>
</dbReference>
<comment type="caution">
    <text evidence="1">The sequence shown here is derived from an EMBL/GenBank/DDBJ whole genome shotgun (WGS) entry which is preliminary data.</text>
</comment>
<dbReference type="GO" id="GO:0001018">
    <property type="term" value="F:mitochondrial promoter sequence-specific DNA binding"/>
    <property type="evidence" value="ECO:0007669"/>
    <property type="project" value="TreeGrafter"/>
</dbReference>
<protein>
    <submittedName>
        <fullName evidence="1">DNA-directed RNA polymerase, mitochondrial</fullName>
    </submittedName>
</protein>
<dbReference type="PANTHER" id="PTHR10102:SF0">
    <property type="entry name" value="DNA-DIRECTED RNA POLYMERASE, MITOCHONDRIAL"/>
    <property type="match status" value="1"/>
</dbReference>
<keyword evidence="1" id="KW-0240">DNA-directed RNA polymerase</keyword>
<evidence type="ECO:0000313" key="2">
    <source>
        <dbReference type="Proteomes" id="UP001174909"/>
    </source>
</evidence>
<accession>A0AA35T7P4</accession>
<dbReference type="Proteomes" id="UP001174909">
    <property type="component" value="Unassembled WGS sequence"/>
</dbReference>
<dbReference type="InterPro" id="IPR043502">
    <property type="entry name" value="DNA/RNA_pol_sf"/>
</dbReference>
<feature type="non-terminal residue" evidence="1">
    <location>
        <position position="1"/>
    </location>
</feature>
<dbReference type="PANTHER" id="PTHR10102">
    <property type="entry name" value="DNA-DIRECTED RNA POLYMERASE, MITOCHONDRIAL"/>
    <property type="match status" value="1"/>
</dbReference>
<sequence>KFLPHWKHCICVTLVFSFAKLVALVLVPPLLLSICCDIQICREQFVTLHNEPILSDLAQFLEHKFGDLTYRDNSLEKRKRIQKCIFRDPFPTIGDLDLNQVLDSTYFFS</sequence>
<proteinExistence type="predicted"/>
<dbReference type="GO" id="GO:0034245">
    <property type="term" value="C:mitochondrial DNA-directed RNA polymerase complex"/>
    <property type="evidence" value="ECO:0007669"/>
    <property type="project" value="TreeGrafter"/>
</dbReference>
<dbReference type="GO" id="GO:0003899">
    <property type="term" value="F:DNA-directed RNA polymerase activity"/>
    <property type="evidence" value="ECO:0007669"/>
    <property type="project" value="UniProtKB-EC"/>
</dbReference>
<keyword evidence="1" id="KW-0804">Transcription</keyword>
<name>A0AA35T7P4_GEOBA</name>
<dbReference type="SUPFAM" id="SSF56672">
    <property type="entry name" value="DNA/RNA polymerases"/>
    <property type="match status" value="1"/>
</dbReference>
<dbReference type="EMBL" id="CASHTH010003218">
    <property type="protein sequence ID" value="CAI8041871.1"/>
    <property type="molecule type" value="Genomic_DNA"/>
</dbReference>